<dbReference type="Proteomes" id="UP001170954">
    <property type="component" value="Unassembled WGS sequence"/>
</dbReference>
<proteinExistence type="predicted"/>
<dbReference type="PROSITE" id="PS51257">
    <property type="entry name" value="PROKAR_LIPOPROTEIN"/>
    <property type="match status" value="1"/>
</dbReference>
<sequence>MNFLRNAKLFSVALLSAFFLISCQKDSLSDAAHDVQSFSGIAGFNAIYRSLGLDLKIDDRVVNSDEYFDMGGAVKHKSVFPGRRTISLYDKDKKVEVFRGEHLVDPGKVYSAFFYGKDNVQMKVVEDNMIAPSAGKAKIRIANFANNRRIDFKVKEGQTATAGDKELSAQEVTTFYEFNAEKVRFQFENESEFSQMSIEFKPKDRGVYTVFLIPRIVSNVEGISMPDYEIQVIEHN</sequence>
<keyword evidence="4" id="KW-1185">Reference proteome</keyword>
<gene>
    <name evidence="3" type="ORF">HX018_11200</name>
</gene>
<dbReference type="InterPro" id="IPR025510">
    <property type="entry name" value="DUF4397"/>
</dbReference>
<feature type="chain" id="PRO_5045054730" evidence="1">
    <location>
        <begin position="25"/>
        <end position="236"/>
    </location>
</feature>
<evidence type="ECO:0000313" key="3">
    <source>
        <dbReference type="EMBL" id="MDM1048799.1"/>
    </source>
</evidence>
<organism evidence="3 4">
    <name type="scientific">Sphingobacterium hotanense</name>
    <dbReference type="NCBI Taxonomy" id="649196"/>
    <lineage>
        <taxon>Bacteria</taxon>
        <taxon>Pseudomonadati</taxon>
        <taxon>Bacteroidota</taxon>
        <taxon>Sphingobacteriia</taxon>
        <taxon>Sphingobacteriales</taxon>
        <taxon>Sphingobacteriaceae</taxon>
        <taxon>Sphingobacterium</taxon>
    </lineage>
</organism>
<protein>
    <submittedName>
        <fullName evidence="3">DUF4397 domain-containing protein</fullName>
    </submittedName>
</protein>
<dbReference type="EMBL" id="JACAGK010000029">
    <property type="protein sequence ID" value="MDM1048799.1"/>
    <property type="molecule type" value="Genomic_DNA"/>
</dbReference>
<feature type="domain" description="DUF4397" evidence="2">
    <location>
        <begin position="44"/>
        <end position="147"/>
    </location>
</feature>
<accession>A0ABT7NNS7</accession>
<feature type="signal peptide" evidence="1">
    <location>
        <begin position="1"/>
        <end position="24"/>
    </location>
</feature>
<evidence type="ECO:0000259" key="2">
    <source>
        <dbReference type="Pfam" id="PF14344"/>
    </source>
</evidence>
<reference evidence="3" key="1">
    <citation type="submission" date="2020-06" db="EMBL/GenBank/DDBJ databases">
        <authorList>
            <person name="Dong N."/>
        </authorList>
    </citation>
    <scope>NUCLEOTIDE SEQUENCE</scope>
    <source>
        <strain evidence="3">R1692</strain>
    </source>
</reference>
<dbReference type="RefSeq" id="WP_260041085.1">
    <property type="nucleotide sequence ID" value="NZ_JACAGK010000029.1"/>
</dbReference>
<evidence type="ECO:0000256" key="1">
    <source>
        <dbReference type="SAM" id="SignalP"/>
    </source>
</evidence>
<dbReference type="Pfam" id="PF14344">
    <property type="entry name" value="DUF4397"/>
    <property type="match status" value="1"/>
</dbReference>
<evidence type="ECO:0000313" key="4">
    <source>
        <dbReference type="Proteomes" id="UP001170954"/>
    </source>
</evidence>
<name>A0ABT7NNS7_9SPHI</name>
<reference evidence="3" key="2">
    <citation type="journal article" date="2022" name="Sci. Total Environ.">
        <title>Prevalence, transmission, and molecular epidemiology of tet(X)-positive bacteria among humans, animals, and environmental niches in China: An epidemiological, and genomic-based study.</title>
        <authorList>
            <person name="Dong N."/>
            <person name="Zeng Y."/>
            <person name="Cai C."/>
            <person name="Sun C."/>
            <person name="Lu J."/>
            <person name="Liu C."/>
            <person name="Zhou H."/>
            <person name="Sun Q."/>
            <person name="Shu L."/>
            <person name="Wang H."/>
            <person name="Wang Y."/>
            <person name="Wang S."/>
            <person name="Wu C."/>
            <person name="Chan E.W."/>
            <person name="Chen G."/>
            <person name="Shen Z."/>
            <person name="Chen S."/>
            <person name="Zhang R."/>
        </authorList>
    </citation>
    <scope>NUCLEOTIDE SEQUENCE</scope>
    <source>
        <strain evidence="3">R1692</strain>
    </source>
</reference>
<comment type="caution">
    <text evidence="3">The sequence shown here is derived from an EMBL/GenBank/DDBJ whole genome shotgun (WGS) entry which is preliminary data.</text>
</comment>
<keyword evidence="1" id="KW-0732">Signal</keyword>